<gene>
    <name evidence="2" type="ORF">Sviol_08820</name>
</gene>
<evidence type="ECO:0000313" key="2">
    <source>
        <dbReference type="EMBL" id="GHI36474.1"/>
    </source>
</evidence>
<comment type="caution">
    <text evidence="2">The sequence shown here is derived from an EMBL/GenBank/DDBJ whole genome shotgun (WGS) entry which is preliminary data.</text>
</comment>
<feature type="chain" id="PRO_5047166676" description="Secreted protein" evidence="1">
    <location>
        <begin position="23"/>
        <end position="135"/>
    </location>
</feature>
<dbReference type="RefSeq" id="WP_189960428.1">
    <property type="nucleotide sequence ID" value="NZ_BMUA01000001.1"/>
</dbReference>
<keyword evidence="1" id="KW-0732">Signal</keyword>
<keyword evidence="3" id="KW-1185">Reference proteome</keyword>
<evidence type="ECO:0000256" key="1">
    <source>
        <dbReference type="SAM" id="SignalP"/>
    </source>
</evidence>
<sequence length="135" mass="14233">MKKSLSALTVVGITAASLVALAPTASASGCVSTWLRSPGTTTNGAMVATKADSPCHDLNVSWSQAAPGAQFSQYMGMYRKSSSVGWQPGSRGYVQMENGYHDINNSYFALVTDLTPGTQFTVISRNPGDQVTIVH</sequence>
<reference evidence="2" key="1">
    <citation type="submission" date="2024-05" db="EMBL/GenBank/DDBJ databases">
        <title>Whole genome shotgun sequence of Streptomyces violascens NBRC 12920.</title>
        <authorList>
            <person name="Komaki H."/>
            <person name="Tamura T."/>
        </authorList>
    </citation>
    <scope>NUCLEOTIDE SEQUENCE</scope>
    <source>
        <strain evidence="2">NBRC 12920</strain>
    </source>
</reference>
<name>A0ABQ3QGX2_9ACTN</name>
<dbReference type="EMBL" id="BNDY01000002">
    <property type="protein sequence ID" value="GHI36474.1"/>
    <property type="molecule type" value="Genomic_DNA"/>
</dbReference>
<proteinExistence type="predicted"/>
<dbReference type="PROSITE" id="PS51257">
    <property type="entry name" value="PROKAR_LIPOPROTEIN"/>
    <property type="match status" value="1"/>
</dbReference>
<evidence type="ECO:0008006" key="4">
    <source>
        <dbReference type="Google" id="ProtNLM"/>
    </source>
</evidence>
<accession>A0ABQ3QGX2</accession>
<organism evidence="2 3">
    <name type="scientific">Streptomyces violascens</name>
    <dbReference type="NCBI Taxonomy" id="67381"/>
    <lineage>
        <taxon>Bacteria</taxon>
        <taxon>Bacillati</taxon>
        <taxon>Actinomycetota</taxon>
        <taxon>Actinomycetes</taxon>
        <taxon>Kitasatosporales</taxon>
        <taxon>Streptomycetaceae</taxon>
        <taxon>Streptomyces</taxon>
    </lineage>
</organism>
<evidence type="ECO:0000313" key="3">
    <source>
        <dbReference type="Proteomes" id="UP001050808"/>
    </source>
</evidence>
<dbReference type="Proteomes" id="UP001050808">
    <property type="component" value="Unassembled WGS sequence"/>
</dbReference>
<feature type="signal peptide" evidence="1">
    <location>
        <begin position="1"/>
        <end position="22"/>
    </location>
</feature>
<protein>
    <recommendedName>
        <fullName evidence="4">Secreted protein</fullName>
    </recommendedName>
</protein>